<keyword evidence="5 12" id="KW-0812">Transmembrane</keyword>
<evidence type="ECO:0000259" key="13">
    <source>
        <dbReference type="Pfam" id="PF00361"/>
    </source>
</evidence>
<accession>K4AUQ7</accession>
<evidence type="ECO:0000256" key="11">
    <source>
        <dbReference type="ARBA" id="ARBA00048026"/>
    </source>
</evidence>
<evidence type="ECO:0000256" key="12">
    <source>
        <dbReference type="SAM" id="Phobius"/>
    </source>
</evidence>
<dbReference type="InterPro" id="IPR001750">
    <property type="entry name" value="ND/Mrp_TM"/>
</dbReference>
<evidence type="ECO:0000256" key="7">
    <source>
        <dbReference type="ARBA" id="ARBA00022989"/>
    </source>
</evidence>
<dbReference type="PaxDb" id="4081-Solyc01g017260.1.1"/>
<dbReference type="STRING" id="4081.K4AUQ7"/>
<evidence type="ECO:0000256" key="5">
    <source>
        <dbReference type="ARBA" id="ARBA00022692"/>
    </source>
</evidence>
<keyword evidence="3" id="KW-0813">Transport</keyword>
<name>K4AUQ7_SOLLC</name>
<comment type="catalytic activity">
    <reaction evidence="10">
        <text>a plastoquinone + NADPH + (n+1) H(+)(in) = a plastoquinol + NADP(+) + n H(+)(out)</text>
        <dbReference type="Rhea" id="RHEA:42612"/>
        <dbReference type="Rhea" id="RHEA-COMP:9561"/>
        <dbReference type="Rhea" id="RHEA-COMP:9562"/>
        <dbReference type="ChEBI" id="CHEBI:15378"/>
        <dbReference type="ChEBI" id="CHEBI:17757"/>
        <dbReference type="ChEBI" id="CHEBI:57783"/>
        <dbReference type="ChEBI" id="CHEBI:58349"/>
        <dbReference type="ChEBI" id="CHEBI:62192"/>
    </reaction>
</comment>
<dbReference type="InParanoid" id="K4AUQ7"/>
<evidence type="ECO:0000256" key="4">
    <source>
        <dbReference type="ARBA" id="ARBA00022640"/>
    </source>
</evidence>
<dbReference type="Proteomes" id="UP000004994">
    <property type="component" value="Chromosome 1"/>
</dbReference>
<reference evidence="14" key="2">
    <citation type="submission" date="2015-06" db="UniProtKB">
        <authorList>
            <consortium name="EnsemblPlants"/>
        </authorList>
    </citation>
    <scope>IDENTIFICATION</scope>
    <source>
        <strain evidence="14">cv. Heinz 1706</strain>
    </source>
</reference>
<dbReference type="eggNOG" id="KOG4668">
    <property type="taxonomic scope" value="Eukaryota"/>
</dbReference>
<evidence type="ECO:0000256" key="10">
    <source>
        <dbReference type="ARBA" id="ARBA00047726"/>
    </source>
</evidence>
<comment type="catalytic activity">
    <reaction evidence="11">
        <text>a plastoquinone + NADH + (n+1) H(+)(in) = a plastoquinol + NAD(+) + n H(+)(out)</text>
        <dbReference type="Rhea" id="RHEA:42608"/>
        <dbReference type="Rhea" id="RHEA-COMP:9561"/>
        <dbReference type="Rhea" id="RHEA-COMP:9562"/>
        <dbReference type="ChEBI" id="CHEBI:15378"/>
        <dbReference type="ChEBI" id="CHEBI:17757"/>
        <dbReference type="ChEBI" id="CHEBI:57540"/>
        <dbReference type="ChEBI" id="CHEBI:57945"/>
        <dbReference type="ChEBI" id="CHEBI:62192"/>
    </reaction>
</comment>
<dbReference type="EnsemblPlants" id="Solyc01g017260.1.1">
    <property type="protein sequence ID" value="Solyc01g017260.1.1"/>
    <property type="gene ID" value="Solyc01g017260.1"/>
</dbReference>
<keyword evidence="7 12" id="KW-1133">Transmembrane helix</keyword>
<keyword evidence="6" id="KW-1278">Translocase</keyword>
<keyword evidence="8" id="KW-0520">NAD</keyword>
<evidence type="ECO:0000313" key="14">
    <source>
        <dbReference type="EnsemblPlants" id="Solyc01g017260.1.1"/>
    </source>
</evidence>
<evidence type="ECO:0000256" key="6">
    <source>
        <dbReference type="ARBA" id="ARBA00022967"/>
    </source>
</evidence>
<evidence type="ECO:0000256" key="9">
    <source>
        <dbReference type="ARBA" id="ARBA00023136"/>
    </source>
</evidence>
<evidence type="ECO:0000313" key="15">
    <source>
        <dbReference type="Proteomes" id="UP000004994"/>
    </source>
</evidence>
<dbReference type="Gramene" id="Solyc01g017260.1.1">
    <property type="protein sequence ID" value="Solyc01g017260.1.1"/>
    <property type="gene ID" value="Solyc01g017260.1"/>
</dbReference>
<dbReference type="SMR" id="K4AUQ7"/>
<dbReference type="GO" id="GO:0009535">
    <property type="term" value="C:chloroplast thylakoid membrane"/>
    <property type="evidence" value="ECO:0007669"/>
    <property type="project" value="UniProtKB-SubCell"/>
</dbReference>
<dbReference type="Pfam" id="PF00361">
    <property type="entry name" value="Proton_antipo_M"/>
    <property type="match status" value="1"/>
</dbReference>
<evidence type="ECO:0000256" key="2">
    <source>
        <dbReference type="ARBA" id="ARBA00004334"/>
    </source>
</evidence>
<feature type="transmembrane region" description="Helical" evidence="12">
    <location>
        <begin position="115"/>
        <end position="138"/>
    </location>
</feature>
<dbReference type="PhylomeDB" id="K4AUQ7"/>
<keyword evidence="15" id="KW-1185">Reference proteome</keyword>
<reference evidence="14" key="1">
    <citation type="journal article" date="2012" name="Nature">
        <title>The tomato genome sequence provides insights into fleshy fruit evolution.</title>
        <authorList>
            <consortium name="Tomato Genome Consortium"/>
        </authorList>
    </citation>
    <scope>NUCLEOTIDE SEQUENCE [LARGE SCALE GENOMIC DNA]</scope>
    <source>
        <strain evidence="14">cv. Heinz 1706</strain>
    </source>
</reference>
<evidence type="ECO:0000256" key="3">
    <source>
        <dbReference type="ARBA" id="ARBA00022448"/>
    </source>
</evidence>
<evidence type="ECO:0000256" key="8">
    <source>
        <dbReference type="ARBA" id="ARBA00023027"/>
    </source>
</evidence>
<dbReference type="AlphaFoldDB" id="K4AUQ7"/>
<keyword evidence="4" id="KW-0934">Plastid</keyword>
<feature type="domain" description="NADH:quinone oxidoreductase/Mrp antiporter transmembrane" evidence="13">
    <location>
        <begin position="1"/>
        <end position="63"/>
    </location>
</feature>
<dbReference type="PANTHER" id="PTHR22773">
    <property type="entry name" value="NADH DEHYDROGENASE"/>
    <property type="match status" value="1"/>
</dbReference>
<proteinExistence type="predicted"/>
<sequence length="143" mass="16351">MVLGNLIAIIQTRIKRMLAYLSIRQIGYVIIEIIVGDSNDGYASMITYMMFYMSMNLGTFARLYFFILIGLLARVVSINYYLKLIKLLLTGRNQELTLHLRNYRRSLRLNNSIKLSMIVCVIASTNLGISMNPIISIAQDSLF</sequence>
<keyword evidence="9 12" id="KW-0472">Membrane</keyword>
<organism evidence="14">
    <name type="scientific">Solanum lycopersicum</name>
    <name type="common">Tomato</name>
    <name type="synonym">Lycopersicon esculentum</name>
    <dbReference type="NCBI Taxonomy" id="4081"/>
    <lineage>
        <taxon>Eukaryota</taxon>
        <taxon>Viridiplantae</taxon>
        <taxon>Streptophyta</taxon>
        <taxon>Embryophyta</taxon>
        <taxon>Tracheophyta</taxon>
        <taxon>Spermatophyta</taxon>
        <taxon>Magnoliopsida</taxon>
        <taxon>eudicotyledons</taxon>
        <taxon>Gunneridae</taxon>
        <taxon>Pentapetalae</taxon>
        <taxon>asterids</taxon>
        <taxon>lamiids</taxon>
        <taxon>Solanales</taxon>
        <taxon>Solanaceae</taxon>
        <taxon>Solanoideae</taxon>
        <taxon>Solaneae</taxon>
        <taxon>Solanum</taxon>
        <taxon>Solanum subgen. Lycopersicon</taxon>
    </lineage>
</organism>
<dbReference type="HOGENOM" id="CLU_007100_3_0_1"/>
<protein>
    <recommendedName>
        <fullName evidence="13">NADH:quinone oxidoreductase/Mrp antiporter transmembrane domain-containing protein</fullName>
    </recommendedName>
</protein>
<comment type="subcellular location">
    <subcellularLocation>
        <location evidence="1">Membrane</location>
        <topology evidence="1">Multi-pass membrane protein</topology>
    </subcellularLocation>
    <subcellularLocation>
        <location evidence="2">Plastid</location>
        <location evidence="2">Chloroplast thylakoid membrane</location>
    </subcellularLocation>
</comment>
<evidence type="ECO:0000256" key="1">
    <source>
        <dbReference type="ARBA" id="ARBA00004141"/>
    </source>
</evidence>